<dbReference type="Gene3D" id="3.30.40.10">
    <property type="entry name" value="Zinc/RING finger domain, C3HC4 (zinc finger)"/>
    <property type="match status" value="1"/>
</dbReference>
<gene>
    <name evidence="4" type="ORF">E8E13_006041</name>
</gene>
<dbReference type="InterPro" id="IPR001841">
    <property type="entry name" value="Znf_RING"/>
</dbReference>
<keyword evidence="1" id="KW-0863">Zinc-finger</keyword>
<dbReference type="PROSITE" id="PS50089">
    <property type="entry name" value="ZF_RING_2"/>
    <property type="match status" value="1"/>
</dbReference>
<evidence type="ECO:0000256" key="2">
    <source>
        <dbReference type="SAM" id="MobiDB-lite"/>
    </source>
</evidence>
<feature type="compositionally biased region" description="Acidic residues" evidence="2">
    <location>
        <begin position="147"/>
        <end position="179"/>
    </location>
</feature>
<feature type="domain" description="RING-type" evidence="3">
    <location>
        <begin position="29"/>
        <end position="80"/>
    </location>
</feature>
<evidence type="ECO:0000259" key="3">
    <source>
        <dbReference type="PROSITE" id="PS50089"/>
    </source>
</evidence>
<proteinExistence type="predicted"/>
<dbReference type="InterPro" id="IPR013083">
    <property type="entry name" value="Znf_RING/FYVE/PHD"/>
</dbReference>
<evidence type="ECO:0000256" key="1">
    <source>
        <dbReference type="PROSITE-ProRule" id="PRU00175"/>
    </source>
</evidence>
<dbReference type="EMBL" id="SWKU01000005">
    <property type="protein sequence ID" value="KAF3006549.1"/>
    <property type="molecule type" value="Genomic_DNA"/>
</dbReference>
<keyword evidence="5" id="KW-1185">Reference proteome</keyword>
<reference evidence="4" key="1">
    <citation type="submission" date="2019-04" db="EMBL/GenBank/DDBJ databases">
        <title>Sequencing of skin fungus with MAO and IRED activity.</title>
        <authorList>
            <person name="Marsaioli A.J."/>
            <person name="Bonatto J.M.C."/>
            <person name="Reis Junior O."/>
        </authorList>
    </citation>
    <scope>NUCLEOTIDE SEQUENCE</scope>
    <source>
        <strain evidence="4">30M1</strain>
    </source>
</reference>
<accession>A0A9P4WDR2</accession>
<organism evidence="4 5">
    <name type="scientific">Curvularia kusanoi</name>
    <name type="common">Cochliobolus kusanoi</name>
    <dbReference type="NCBI Taxonomy" id="90978"/>
    <lineage>
        <taxon>Eukaryota</taxon>
        <taxon>Fungi</taxon>
        <taxon>Dikarya</taxon>
        <taxon>Ascomycota</taxon>
        <taxon>Pezizomycotina</taxon>
        <taxon>Dothideomycetes</taxon>
        <taxon>Pleosporomycetidae</taxon>
        <taxon>Pleosporales</taxon>
        <taxon>Pleosporineae</taxon>
        <taxon>Pleosporaceae</taxon>
        <taxon>Curvularia</taxon>
    </lineage>
</organism>
<dbReference type="SUPFAM" id="SSF57850">
    <property type="entry name" value="RING/U-box"/>
    <property type="match status" value="1"/>
</dbReference>
<protein>
    <recommendedName>
        <fullName evidence="3">RING-type domain-containing protein</fullName>
    </recommendedName>
</protein>
<dbReference type="OrthoDB" id="2849579at2759"/>
<keyword evidence="1" id="KW-0479">Metal-binding</keyword>
<sequence>MSIFANRTMFMELGLEKVAPSTAIMHQDCYICNNPLNVNAHATPTDAHHSAIRIGVCGYLHGEECLAAWLQTGNTCPICKRMLFEVSGLSLSQNALNSVIRTMGPLVGEARVMLAIARLIGERDSERLQLNRNYEEVAEARLRPDGEMNDEDWFSSSSEEDFNISIDEGADESDTDSDGQDVRMDENADVSVALDEEDEEL</sequence>
<feature type="region of interest" description="Disordered" evidence="2">
    <location>
        <begin position="142"/>
        <end position="201"/>
    </location>
</feature>
<dbReference type="AlphaFoldDB" id="A0A9P4WDR2"/>
<evidence type="ECO:0000313" key="5">
    <source>
        <dbReference type="Proteomes" id="UP000801428"/>
    </source>
</evidence>
<comment type="caution">
    <text evidence="4">The sequence shown here is derived from an EMBL/GenBank/DDBJ whole genome shotgun (WGS) entry which is preliminary data.</text>
</comment>
<name>A0A9P4WDR2_CURKU</name>
<dbReference type="Proteomes" id="UP000801428">
    <property type="component" value="Unassembled WGS sequence"/>
</dbReference>
<keyword evidence="1" id="KW-0862">Zinc</keyword>
<evidence type="ECO:0000313" key="4">
    <source>
        <dbReference type="EMBL" id="KAF3006549.1"/>
    </source>
</evidence>
<dbReference type="GO" id="GO:0008270">
    <property type="term" value="F:zinc ion binding"/>
    <property type="evidence" value="ECO:0007669"/>
    <property type="project" value="UniProtKB-KW"/>
</dbReference>